<evidence type="ECO:0000313" key="3">
    <source>
        <dbReference type="Proteomes" id="UP000229098"/>
    </source>
</evidence>
<proteinExistence type="predicted"/>
<dbReference type="EMBL" id="PFEF01000005">
    <property type="protein sequence ID" value="PJE64504.1"/>
    <property type="molecule type" value="Genomic_DNA"/>
</dbReference>
<sequence length="98" mass="10543">MLTIDAILHNIALLLNNIVIPLLMVTATAVFMWGIVRYLTAGGNEDQIAEARRFIVWGIVSLAVVTAVWGLVALLFGFVFGSGLDPAPTIPIDIVQPI</sequence>
<evidence type="ECO:0000313" key="2">
    <source>
        <dbReference type="EMBL" id="PJE64504.1"/>
    </source>
</evidence>
<gene>
    <name evidence="2" type="ORF">COU90_01530</name>
</gene>
<evidence type="ECO:0000256" key="1">
    <source>
        <dbReference type="SAM" id="Phobius"/>
    </source>
</evidence>
<organism evidence="2 3">
    <name type="scientific">Candidatus Ryanbacteria bacterium CG10_big_fil_rev_8_21_14_0_10_43_42</name>
    <dbReference type="NCBI Taxonomy" id="1974864"/>
    <lineage>
        <taxon>Bacteria</taxon>
        <taxon>Candidatus Ryaniibacteriota</taxon>
    </lineage>
</organism>
<protein>
    <submittedName>
        <fullName evidence="2">Uncharacterized protein</fullName>
    </submittedName>
</protein>
<name>A0A2M8KX44_9BACT</name>
<keyword evidence="1" id="KW-1133">Transmembrane helix</keyword>
<feature type="transmembrane region" description="Helical" evidence="1">
    <location>
        <begin position="54"/>
        <end position="80"/>
    </location>
</feature>
<dbReference type="Pfam" id="PF18895">
    <property type="entry name" value="T4SS_pilin"/>
    <property type="match status" value="1"/>
</dbReference>
<dbReference type="InterPro" id="IPR043993">
    <property type="entry name" value="T4SS_pilin"/>
</dbReference>
<comment type="caution">
    <text evidence="2">The sequence shown here is derived from an EMBL/GenBank/DDBJ whole genome shotgun (WGS) entry which is preliminary data.</text>
</comment>
<dbReference type="Proteomes" id="UP000229098">
    <property type="component" value="Unassembled WGS sequence"/>
</dbReference>
<keyword evidence="1" id="KW-0472">Membrane</keyword>
<dbReference type="AlphaFoldDB" id="A0A2M8KX44"/>
<feature type="transmembrane region" description="Helical" evidence="1">
    <location>
        <begin position="6"/>
        <end position="33"/>
    </location>
</feature>
<accession>A0A2M8KX44</accession>
<keyword evidence="1" id="KW-0812">Transmembrane</keyword>
<reference evidence="3" key="1">
    <citation type="submission" date="2017-09" db="EMBL/GenBank/DDBJ databases">
        <title>Depth-based differentiation of microbial function through sediment-hosted aquifers and enrichment of novel symbionts in the deep terrestrial subsurface.</title>
        <authorList>
            <person name="Probst A.J."/>
            <person name="Ladd B."/>
            <person name="Jarett J.K."/>
            <person name="Geller-Mcgrath D.E."/>
            <person name="Sieber C.M.K."/>
            <person name="Emerson J.B."/>
            <person name="Anantharaman K."/>
            <person name="Thomas B.C."/>
            <person name="Malmstrom R."/>
            <person name="Stieglmeier M."/>
            <person name="Klingl A."/>
            <person name="Woyke T."/>
            <person name="Ryan C.M."/>
            <person name="Banfield J.F."/>
        </authorList>
    </citation>
    <scope>NUCLEOTIDE SEQUENCE [LARGE SCALE GENOMIC DNA]</scope>
</reference>